<keyword evidence="3" id="KW-1185">Reference proteome</keyword>
<sequence>MPWLYRKSQKPTTEEMKRPGPMRHSTSCRGGPLQLIGSPILQQRETDATSTVAIYALSPALTVSGSSQMRLWRHPRRRSLKAADCPFSTSQRQGAVSQHGLVQCETLICTMMVMLMSAVRPGW</sequence>
<dbReference type="AlphaFoldDB" id="A0A1Y2IHP5"/>
<protein>
    <submittedName>
        <fullName evidence="2">Uncharacterized protein</fullName>
    </submittedName>
</protein>
<accession>A0A1Y2IHP5</accession>
<evidence type="ECO:0000313" key="2">
    <source>
        <dbReference type="EMBL" id="OSD00617.1"/>
    </source>
</evidence>
<dbReference type="Proteomes" id="UP000193067">
    <property type="component" value="Unassembled WGS sequence"/>
</dbReference>
<feature type="region of interest" description="Disordered" evidence="1">
    <location>
        <begin position="1"/>
        <end position="29"/>
    </location>
</feature>
<dbReference type="EMBL" id="KZ084117">
    <property type="protein sequence ID" value="OSD00617.1"/>
    <property type="molecule type" value="Genomic_DNA"/>
</dbReference>
<evidence type="ECO:0000256" key="1">
    <source>
        <dbReference type="SAM" id="MobiDB-lite"/>
    </source>
</evidence>
<evidence type="ECO:0000313" key="3">
    <source>
        <dbReference type="Proteomes" id="UP000193067"/>
    </source>
</evidence>
<reference evidence="2 3" key="1">
    <citation type="journal article" date="2015" name="Biotechnol. Biofuels">
        <title>Enhanced degradation of softwood versus hardwood by the white-rot fungus Pycnoporus coccineus.</title>
        <authorList>
            <person name="Couturier M."/>
            <person name="Navarro D."/>
            <person name="Chevret D."/>
            <person name="Henrissat B."/>
            <person name="Piumi F."/>
            <person name="Ruiz-Duenas F.J."/>
            <person name="Martinez A.T."/>
            <person name="Grigoriev I.V."/>
            <person name="Riley R."/>
            <person name="Lipzen A."/>
            <person name="Berrin J.G."/>
            <person name="Master E.R."/>
            <person name="Rosso M.N."/>
        </authorList>
    </citation>
    <scope>NUCLEOTIDE SEQUENCE [LARGE SCALE GENOMIC DNA]</scope>
    <source>
        <strain evidence="2 3">BRFM310</strain>
    </source>
</reference>
<proteinExistence type="predicted"/>
<organism evidence="2 3">
    <name type="scientific">Trametes coccinea (strain BRFM310)</name>
    <name type="common">Pycnoporus coccineus</name>
    <dbReference type="NCBI Taxonomy" id="1353009"/>
    <lineage>
        <taxon>Eukaryota</taxon>
        <taxon>Fungi</taxon>
        <taxon>Dikarya</taxon>
        <taxon>Basidiomycota</taxon>
        <taxon>Agaricomycotina</taxon>
        <taxon>Agaricomycetes</taxon>
        <taxon>Polyporales</taxon>
        <taxon>Polyporaceae</taxon>
        <taxon>Trametes</taxon>
    </lineage>
</organism>
<name>A0A1Y2IHP5_TRAC3</name>
<gene>
    <name evidence="2" type="ORF">PYCCODRAFT_672485</name>
</gene>